<evidence type="ECO:0000256" key="7">
    <source>
        <dbReference type="PIRSR" id="PIRSR604254-1"/>
    </source>
</evidence>
<evidence type="ECO:0000256" key="4">
    <source>
        <dbReference type="ARBA" id="ARBA00022692"/>
    </source>
</evidence>
<feature type="transmembrane region" description="Helical" evidence="8">
    <location>
        <begin position="197"/>
        <end position="215"/>
    </location>
</feature>
<feature type="transmembrane region" description="Helical" evidence="8">
    <location>
        <begin position="50"/>
        <end position="69"/>
    </location>
</feature>
<keyword evidence="3" id="KW-1003">Cell membrane</keyword>
<evidence type="ECO:0000256" key="2">
    <source>
        <dbReference type="ARBA" id="ARBA00008488"/>
    </source>
</evidence>
<dbReference type="Proteomes" id="UP000199438">
    <property type="component" value="Unassembled WGS sequence"/>
</dbReference>
<feature type="transmembrane region" description="Helical" evidence="8">
    <location>
        <begin position="138"/>
        <end position="154"/>
    </location>
</feature>
<sequence>MRDRDRIKYYTKSEERLNVISHGLGLLLSVVGLILLIIKAGQLSAMALKVSYWIFGSSMIVLYTASTLYHSVRERKLRYRLNILDHASIYILIAGTYTPFSLVTLEGTVGWIIFAVVWAFAIAGVILKLFFTGKFQTLSTIMYVAMGWIIVFAVKPLFNNLSQDGLIWLFAGGISYTIGAIIFSIDKLKYNHAIFHLFVLFGTFCHFLAIYYHVIPN</sequence>
<comment type="subcellular location">
    <subcellularLocation>
        <location evidence="1">Cell membrane</location>
        <topology evidence="1">Multi-pass membrane protein</topology>
    </subcellularLocation>
</comment>
<feature type="binding site" evidence="7">
    <location>
        <position position="192"/>
    </location>
    <ligand>
        <name>Zn(2+)</name>
        <dbReference type="ChEBI" id="CHEBI:29105"/>
    </ligand>
</feature>
<evidence type="ECO:0000313" key="10">
    <source>
        <dbReference type="Proteomes" id="UP000199438"/>
    </source>
</evidence>
<protein>
    <submittedName>
        <fullName evidence="9">Hemolysin III</fullName>
    </submittedName>
</protein>
<dbReference type="Pfam" id="PF03006">
    <property type="entry name" value="HlyIII"/>
    <property type="match status" value="1"/>
</dbReference>
<dbReference type="PANTHER" id="PTHR20855">
    <property type="entry name" value="ADIPOR/PROGESTIN RECEPTOR-RELATED"/>
    <property type="match status" value="1"/>
</dbReference>
<feature type="transmembrane region" description="Helical" evidence="8">
    <location>
        <begin position="20"/>
        <end position="38"/>
    </location>
</feature>
<feature type="binding site" evidence="7">
    <location>
        <position position="196"/>
    </location>
    <ligand>
        <name>Zn(2+)</name>
        <dbReference type="ChEBI" id="CHEBI:29105"/>
    </ligand>
</feature>
<reference evidence="10" key="1">
    <citation type="submission" date="2016-10" db="EMBL/GenBank/DDBJ databases">
        <authorList>
            <person name="Varghese N."/>
            <person name="Submissions S."/>
        </authorList>
    </citation>
    <scope>NUCLEOTIDE SEQUENCE [LARGE SCALE GENOMIC DNA]</scope>
    <source>
        <strain evidence="10">DSM 24499</strain>
    </source>
</reference>
<dbReference type="InterPro" id="IPR005744">
    <property type="entry name" value="Hy-lIII"/>
</dbReference>
<keyword evidence="6 8" id="KW-0472">Membrane</keyword>
<feature type="transmembrane region" description="Helical" evidence="8">
    <location>
        <begin position="166"/>
        <end position="185"/>
    </location>
</feature>
<keyword evidence="10" id="KW-1185">Reference proteome</keyword>
<keyword evidence="5 8" id="KW-1133">Transmembrane helix</keyword>
<evidence type="ECO:0000256" key="8">
    <source>
        <dbReference type="SAM" id="Phobius"/>
    </source>
</evidence>
<keyword evidence="7" id="KW-0862">Zinc</keyword>
<organism evidence="9 10">
    <name type="scientific">Zunongwangia mangrovi</name>
    <dbReference type="NCBI Taxonomy" id="1334022"/>
    <lineage>
        <taxon>Bacteria</taxon>
        <taxon>Pseudomonadati</taxon>
        <taxon>Bacteroidota</taxon>
        <taxon>Flavobacteriia</taxon>
        <taxon>Flavobacteriales</taxon>
        <taxon>Flavobacteriaceae</taxon>
        <taxon>Zunongwangia</taxon>
    </lineage>
</organism>
<dbReference type="EMBL" id="FOKV01000003">
    <property type="protein sequence ID" value="SFC28757.1"/>
    <property type="molecule type" value="Genomic_DNA"/>
</dbReference>
<dbReference type="GO" id="GO:0005886">
    <property type="term" value="C:plasma membrane"/>
    <property type="evidence" value="ECO:0007669"/>
    <property type="project" value="UniProtKB-SubCell"/>
</dbReference>
<name>A0A1I1HXD4_9FLAO</name>
<dbReference type="NCBIfam" id="TIGR01065">
    <property type="entry name" value="hlyIII"/>
    <property type="match status" value="1"/>
</dbReference>
<keyword evidence="4 8" id="KW-0812">Transmembrane</keyword>
<evidence type="ECO:0000313" key="9">
    <source>
        <dbReference type="EMBL" id="SFC28757.1"/>
    </source>
</evidence>
<dbReference type="STRING" id="1334022.SAMN04487907_103214"/>
<dbReference type="AlphaFoldDB" id="A0A1I1HXD4"/>
<dbReference type="OrthoDB" id="9813689at2"/>
<proteinExistence type="inferred from homology"/>
<feature type="transmembrane region" description="Helical" evidence="8">
    <location>
        <begin position="81"/>
        <end position="103"/>
    </location>
</feature>
<accession>A0A1I1HXD4</accession>
<keyword evidence="7" id="KW-0479">Metal-binding</keyword>
<comment type="similarity">
    <text evidence="2">Belongs to the UPF0073 (Hly-III) family.</text>
</comment>
<gene>
    <name evidence="9" type="ORF">SAMN04487907_103214</name>
</gene>
<dbReference type="GO" id="GO:0046872">
    <property type="term" value="F:metal ion binding"/>
    <property type="evidence" value="ECO:0007669"/>
    <property type="project" value="UniProtKB-KW"/>
</dbReference>
<evidence type="ECO:0000256" key="5">
    <source>
        <dbReference type="ARBA" id="ARBA00022989"/>
    </source>
</evidence>
<evidence type="ECO:0000256" key="1">
    <source>
        <dbReference type="ARBA" id="ARBA00004651"/>
    </source>
</evidence>
<feature type="transmembrane region" description="Helical" evidence="8">
    <location>
        <begin position="109"/>
        <end position="131"/>
    </location>
</feature>
<evidence type="ECO:0000256" key="6">
    <source>
        <dbReference type="ARBA" id="ARBA00023136"/>
    </source>
</evidence>
<dbReference type="PANTHER" id="PTHR20855:SF3">
    <property type="entry name" value="LD03007P"/>
    <property type="match status" value="1"/>
</dbReference>
<dbReference type="InterPro" id="IPR004254">
    <property type="entry name" value="AdipoR/HlyIII-related"/>
</dbReference>
<dbReference type="RefSeq" id="WP_092541957.1">
    <property type="nucleotide sequence ID" value="NZ_FOKV01000003.1"/>
</dbReference>
<dbReference type="GO" id="GO:0140911">
    <property type="term" value="F:pore-forming activity"/>
    <property type="evidence" value="ECO:0007669"/>
    <property type="project" value="InterPro"/>
</dbReference>
<feature type="binding site" evidence="7">
    <location>
        <position position="70"/>
    </location>
    <ligand>
        <name>Zn(2+)</name>
        <dbReference type="ChEBI" id="CHEBI:29105"/>
    </ligand>
</feature>
<evidence type="ECO:0000256" key="3">
    <source>
        <dbReference type="ARBA" id="ARBA00022475"/>
    </source>
</evidence>